<dbReference type="RefSeq" id="WP_103004163.1">
    <property type="nucleotide sequence ID" value="NZ_NBAX01000013.1"/>
</dbReference>
<dbReference type="Proteomes" id="UP000236634">
    <property type="component" value="Unassembled WGS sequence"/>
</dbReference>
<proteinExistence type="predicted"/>
<dbReference type="EMBL" id="NBAX01000013">
    <property type="protein sequence ID" value="PNP92070.1"/>
    <property type="molecule type" value="Genomic_DNA"/>
</dbReference>
<sequence>MRATTAMVEKQTDIVRDVTGRNDLRSVYDRADGGWKLVGELPDGSQGSVYGLGKGCNTTDFYNRLYGLCQGFIATMTLSLNPQESK</sequence>
<organism evidence="1 2">
    <name type="scientific">Hoylesella timonensis</name>
    <dbReference type="NCBI Taxonomy" id="386414"/>
    <lineage>
        <taxon>Bacteria</taxon>
        <taxon>Pseudomonadati</taxon>
        <taxon>Bacteroidota</taxon>
        <taxon>Bacteroidia</taxon>
        <taxon>Bacteroidales</taxon>
        <taxon>Prevotellaceae</taxon>
        <taxon>Hoylesella</taxon>
    </lineage>
</organism>
<gene>
    <name evidence="1" type="ORF">BFS16_12100</name>
</gene>
<evidence type="ECO:0000313" key="1">
    <source>
        <dbReference type="EMBL" id="PNP92070.1"/>
    </source>
</evidence>
<dbReference type="AlphaFoldDB" id="A0A2K0XBZ9"/>
<reference evidence="1 2" key="1">
    <citation type="submission" date="2017-03" db="EMBL/GenBank/DDBJ databases">
        <authorList>
            <person name="Afonso C.L."/>
            <person name="Miller P.J."/>
            <person name="Scott M.A."/>
            <person name="Spackman E."/>
            <person name="Goraichik I."/>
            <person name="Dimitrov K.M."/>
            <person name="Suarez D.L."/>
            <person name="Swayne D.E."/>
        </authorList>
    </citation>
    <scope>NUCLEOTIDE SEQUENCE [LARGE SCALE GENOMIC DNA]</scope>
    <source>
        <strain evidence="1 2">DNF00076</strain>
    </source>
</reference>
<accession>A0A2K0XBZ9</accession>
<comment type="caution">
    <text evidence="1">The sequence shown here is derived from an EMBL/GenBank/DDBJ whole genome shotgun (WGS) entry which is preliminary data.</text>
</comment>
<evidence type="ECO:0000313" key="2">
    <source>
        <dbReference type="Proteomes" id="UP000236634"/>
    </source>
</evidence>
<protein>
    <submittedName>
        <fullName evidence="1">Uncharacterized protein</fullName>
    </submittedName>
</protein>
<name>A0A2K0XBZ9_9BACT</name>